<dbReference type="InterPro" id="IPR042197">
    <property type="entry name" value="Apaf_helical"/>
</dbReference>
<keyword evidence="4" id="KW-0611">Plant defense</keyword>
<dbReference type="Gene3D" id="1.20.5.4130">
    <property type="match status" value="1"/>
</dbReference>
<dbReference type="InterPro" id="IPR058922">
    <property type="entry name" value="WHD_DRP"/>
</dbReference>
<keyword evidence="1" id="KW-0433">Leucine-rich repeat</keyword>
<dbReference type="Pfam" id="PF23559">
    <property type="entry name" value="WHD_DRP"/>
    <property type="match status" value="1"/>
</dbReference>
<protein>
    <recommendedName>
        <fullName evidence="12">P-loop containing nucleoside triphosphate hydrolase, leucine-rich repeat domain, L</fullName>
    </recommendedName>
</protein>
<dbReference type="Pfam" id="PF00931">
    <property type="entry name" value="NB-ARC"/>
    <property type="match status" value="1"/>
</dbReference>
<dbReference type="PANTHER" id="PTHR36766">
    <property type="entry name" value="PLANT BROAD-SPECTRUM MILDEW RESISTANCE PROTEIN RPW8"/>
    <property type="match status" value="1"/>
</dbReference>
<dbReference type="PANTHER" id="PTHR36766:SF45">
    <property type="entry name" value="NB-ARC DOMAIN-CONTAINING PROTEIN"/>
    <property type="match status" value="1"/>
</dbReference>
<keyword evidence="3" id="KW-0547">Nucleotide-binding</keyword>
<evidence type="ECO:0000256" key="4">
    <source>
        <dbReference type="ARBA" id="ARBA00022821"/>
    </source>
</evidence>
<dbReference type="GO" id="GO:0051707">
    <property type="term" value="P:response to other organism"/>
    <property type="evidence" value="ECO:0007669"/>
    <property type="project" value="UniProtKB-ARBA"/>
</dbReference>
<evidence type="ECO:0000259" key="9">
    <source>
        <dbReference type="Pfam" id="PF25019"/>
    </source>
</evidence>
<dbReference type="InterPro" id="IPR003591">
    <property type="entry name" value="Leu-rich_rpt_typical-subtyp"/>
</dbReference>
<evidence type="ECO:0000256" key="5">
    <source>
        <dbReference type="ARBA" id="ARBA00022840"/>
    </source>
</evidence>
<accession>A0AAW1Y7C9</accession>
<keyword evidence="11" id="KW-1185">Reference proteome</keyword>
<gene>
    <name evidence="10" type="ORF">M0R45_010300</name>
</gene>
<name>A0AAW1Y7C9_RUBAR</name>
<evidence type="ECO:0000256" key="3">
    <source>
        <dbReference type="ARBA" id="ARBA00022741"/>
    </source>
</evidence>
<dbReference type="SUPFAM" id="SSF52058">
    <property type="entry name" value="L domain-like"/>
    <property type="match status" value="1"/>
</dbReference>
<dbReference type="FunFam" id="3.40.50.300:FF:001091">
    <property type="entry name" value="Probable disease resistance protein At1g61300"/>
    <property type="match status" value="1"/>
</dbReference>
<dbReference type="SUPFAM" id="SSF52540">
    <property type="entry name" value="P-loop containing nucleoside triphosphate hydrolases"/>
    <property type="match status" value="1"/>
</dbReference>
<feature type="domain" description="NB-ARC" evidence="6">
    <location>
        <begin position="191"/>
        <end position="357"/>
    </location>
</feature>
<dbReference type="SMART" id="SM00369">
    <property type="entry name" value="LRR_TYP"/>
    <property type="match status" value="2"/>
</dbReference>
<keyword evidence="2" id="KW-0677">Repeat</keyword>
<dbReference type="Proteomes" id="UP001457282">
    <property type="component" value="Unassembled WGS sequence"/>
</dbReference>
<evidence type="ECO:0000313" key="11">
    <source>
        <dbReference type="Proteomes" id="UP001457282"/>
    </source>
</evidence>
<dbReference type="InterPro" id="IPR027417">
    <property type="entry name" value="P-loop_NTPase"/>
</dbReference>
<organism evidence="10 11">
    <name type="scientific">Rubus argutus</name>
    <name type="common">Southern blackberry</name>
    <dbReference type="NCBI Taxonomy" id="59490"/>
    <lineage>
        <taxon>Eukaryota</taxon>
        <taxon>Viridiplantae</taxon>
        <taxon>Streptophyta</taxon>
        <taxon>Embryophyta</taxon>
        <taxon>Tracheophyta</taxon>
        <taxon>Spermatophyta</taxon>
        <taxon>Magnoliopsida</taxon>
        <taxon>eudicotyledons</taxon>
        <taxon>Gunneridae</taxon>
        <taxon>Pentapetalae</taxon>
        <taxon>rosids</taxon>
        <taxon>fabids</taxon>
        <taxon>Rosales</taxon>
        <taxon>Rosaceae</taxon>
        <taxon>Rosoideae</taxon>
        <taxon>Rosoideae incertae sedis</taxon>
        <taxon>Rubus</taxon>
    </lineage>
</organism>
<feature type="domain" description="Disease resistance N-terminal" evidence="7">
    <location>
        <begin position="6"/>
        <end position="95"/>
    </location>
</feature>
<evidence type="ECO:0000259" key="7">
    <source>
        <dbReference type="Pfam" id="PF18052"/>
    </source>
</evidence>
<dbReference type="Gene3D" id="3.40.50.300">
    <property type="entry name" value="P-loop containing nucleotide triphosphate hydrolases"/>
    <property type="match status" value="1"/>
</dbReference>
<keyword evidence="5" id="KW-0067">ATP-binding</keyword>
<evidence type="ECO:0000259" key="6">
    <source>
        <dbReference type="Pfam" id="PF00931"/>
    </source>
</evidence>
<proteinExistence type="predicted"/>
<dbReference type="GO" id="GO:0006952">
    <property type="term" value="P:defense response"/>
    <property type="evidence" value="ECO:0007669"/>
    <property type="project" value="UniProtKB-KW"/>
</dbReference>
<dbReference type="InterPro" id="IPR002182">
    <property type="entry name" value="NB-ARC"/>
</dbReference>
<evidence type="ECO:0000256" key="2">
    <source>
        <dbReference type="ARBA" id="ARBA00022737"/>
    </source>
</evidence>
<dbReference type="Pfam" id="PF25019">
    <property type="entry name" value="LRR_R13L1-DRL21"/>
    <property type="match status" value="1"/>
</dbReference>
<dbReference type="InterPro" id="IPR001611">
    <property type="entry name" value="Leu-rich_rpt"/>
</dbReference>
<dbReference type="Gene3D" id="3.80.10.10">
    <property type="entry name" value="Ribonuclease Inhibitor"/>
    <property type="match status" value="1"/>
</dbReference>
<dbReference type="PROSITE" id="PS51450">
    <property type="entry name" value="LRR"/>
    <property type="match status" value="1"/>
</dbReference>
<dbReference type="Gene3D" id="1.10.10.10">
    <property type="entry name" value="Winged helix-like DNA-binding domain superfamily/Winged helix DNA-binding domain"/>
    <property type="match status" value="1"/>
</dbReference>
<dbReference type="Gene3D" id="1.10.8.430">
    <property type="entry name" value="Helical domain of apoptotic protease-activating factors"/>
    <property type="match status" value="1"/>
</dbReference>
<dbReference type="InterPro" id="IPR041118">
    <property type="entry name" value="Rx_N"/>
</dbReference>
<dbReference type="FunFam" id="1.10.10.10:FF:000322">
    <property type="entry name" value="Probable disease resistance protein At1g63360"/>
    <property type="match status" value="1"/>
</dbReference>
<dbReference type="Pfam" id="PF13855">
    <property type="entry name" value="LRR_8"/>
    <property type="match status" value="1"/>
</dbReference>
<dbReference type="InterPro" id="IPR036388">
    <property type="entry name" value="WH-like_DNA-bd_sf"/>
</dbReference>
<dbReference type="EMBL" id="JBEDUW010000002">
    <property type="protein sequence ID" value="KAK9944748.1"/>
    <property type="molecule type" value="Genomic_DNA"/>
</dbReference>
<feature type="domain" description="R13L1/DRL21-like LRR repeat region" evidence="9">
    <location>
        <begin position="705"/>
        <end position="833"/>
    </location>
</feature>
<feature type="domain" description="Disease resistance protein winged helix" evidence="8">
    <location>
        <begin position="445"/>
        <end position="516"/>
    </location>
</feature>
<dbReference type="AlphaFoldDB" id="A0AAW1Y7C9"/>
<evidence type="ECO:0000259" key="8">
    <source>
        <dbReference type="Pfam" id="PF23559"/>
    </source>
</evidence>
<evidence type="ECO:0008006" key="12">
    <source>
        <dbReference type="Google" id="ProtNLM"/>
    </source>
</evidence>
<sequence length="892" mass="101766">MAEALVSFLVEQLGSITYQQVEQKVRLVVNVNKEVATLTLNLEAIQAVLADAEMRQVKEANVRRWLSDLKEVSCEIDDVLDEWSTEILKQQIEKQENEAGENAILAEKKVCFSIPFHCLCFGQVNQIILRHDIAMRIKELNAKLASIYERRKFYKFHHLEKDIEQPERLKSFSIVDKSGTFGRDYEKNILVSQLLSENSQERRGPLVISIVGMGGIGKTTLAQLAYNDENVKSCFDKRIWVCVSEPFVQTVVAKSIIEGLTGSVPKSDNLETLGQLVYNSIEGKKFLLVLDDVWDSNHTKWDIFMRTLQSGARGSRILVTTRIGQVASVMGATIDHTIHLTELSEETCRSLFFHIAFFDGERKECKMFEEVGNQIVKKCKGLPLAPKTLGSLMRSKKTIQQWQDVLNNKIWELQEVEQQVFQPLLLSYYDLESPIKRCLLYCATFPKDYVFHKDELIKLWMSQNYLNVKGGNKDNKTIGQRYFENLVMRSFFQDFVEDDDGNIIRCKMHDIVHDFVLYLTKDECFTVVVKGAKERMELPGDEVRHLTLLFAPEGPFPVSFLNNSKSLRTLTSFDSKLTSIGIEAFSQLKCLRTLNLRSNPITEVPKEIGGLIHLRYLDLSNNLELKKLPDNLCDLYNLHTLRLKKCSNLVKLPNEEAMRKLTNLKHLYVEESCHLKSKGIRGLRNLKTLDVFHVHGGDDNEGLRLEDLEKLHQLEGTLRIRNLKYVKDASEDAKAMTTVNHILLHLELDFGCDGCGGGRFVETTLDEERVNALQPHPDLESLCIVRSFAKTLCPNWMMSLHKLTRLVLLICRNCEVLPPLGKLPSLESLEISELNEVKKVGVEFLGIAPSSSSLILFGFGYFIPEIEKTSVPLHAFVGRVGRSCRVDRRFSD</sequence>
<dbReference type="GO" id="GO:0005524">
    <property type="term" value="F:ATP binding"/>
    <property type="evidence" value="ECO:0007669"/>
    <property type="project" value="UniProtKB-KW"/>
</dbReference>
<evidence type="ECO:0000256" key="1">
    <source>
        <dbReference type="ARBA" id="ARBA00022614"/>
    </source>
</evidence>
<dbReference type="PRINTS" id="PR00364">
    <property type="entry name" value="DISEASERSIST"/>
</dbReference>
<reference evidence="10 11" key="1">
    <citation type="journal article" date="2023" name="G3 (Bethesda)">
        <title>A chromosome-length genome assembly and annotation of blackberry (Rubus argutus, cv. 'Hillquist').</title>
        <authorList>
            <person name="Bruna T."/>
            <person name="Aryal R."/>
            <person name="Dudchenko O."/>
            <person name="Sargent D.J."/>
            <person name="Mead D."/>
            <person name="Buti M."/>
            <person name="Cavallini A."/>
            <person name="Hytonen T."/>
            <person name="Andres J."/>
            <person name="Pham M."/>
            <person name="Weisz D."/>
            <person name="Mascagni F."/>
            <person name="Usai G."/>
            <person name="Natali L."/>
            <person name="Bassil N."/>
            <person name="Fernandez G.E."/>
            <person name="Lomsadze A."/>
            <person name="Armour M."/>
            <person name="Olukolu B."/>
            <person name="Poorten T."/>
            <person name="Britton C."/>
            <person name="Davik J."/>
            <person name="Ashrafi H."/>
            <person name="Aiden E.L."/>
            <person name="Borodovsky M."/>
            <person name="Worthington M."/>
        </authorList>
    </citation>
    <scope>NUCLEOTIDE SEQUENCE [LARGE SCALE GENOMIC DNA]</scope>
    <source>
        <strain evidence="10">PI 553951</strain>
    </source>
</reference>
<comment type="caution">
    <text evidence="10">The sequence shown here is derived from an EMBL/GenBank/DDBJ whole genome shotgun (WGS) entry which is preliminary data.</text>
</comment>
<dbReference type="InterPro" id="IPR032675">
    <property type="entry name" value="LRR_dom_sf"/>
</dbReference>
<evidence type="ECO:0000313" key="10">
    <source>
        <dbReference type="EMBL" id="KAK9944748.1"/>
    </source>
</evidence>
<dbReference type="InterPro" id="IPR056789">
    <property type="entry name" value="LRR_R13L1-DRL21"/>
</dbReference>
<dbReference type="Pfam" id="PF18052">
    <property type="entry name" value="Rx_N"/>
    <property type="match status" value="1"/>
</dbReference>
<dbReference type="GO" id="GO:0043531">
    <property type="term" value="F:ADP binding"/>
    <property type="evidence" value="ECO:0007669"/>
    <property type="project" value="InterPro"/>
</dbReference>